<dbReference type="InterPro" id="IPR014721">
    <property type="entry name" value="Ribsml_uS5_D2-typ_fold_subgr"/>
</dbReference>
<dbReference type="InterPro" id="IPR000100">
    <property type="entry name" value="RNase_P"/>
</dbReference>
<evidence type="ECO:0000256" key="7">
    <source>
        <dbReference type="HAMAP-Rule" id="MF_00227"/>
    </source>
</evidence>
<dbReference type="STRING" id="908337.HMPREF9257_0779"/>
<dbReference type="PANTHER" id="PTHR33992:SF1">
    <property type="entry name" value="RIBONUCLEASE P PROTEIN COMPONENT"/>
    <property type="match status" value="1"/>
</dbReference>
<dbReference type="InterPro" id="IPR020568">
    <property type="entry name" value="Ribosomal_Su5_D2-typ_SF"/>
</dbReference>
<dbReference type="GO" id="GO:0042781">
    <property type="term" value="F:3'-tRNA processing endoribonuclease activity"/>
    <property type="evidence" value="ECO:0007669"/>
    <property type="project" value="TreeGrafter"/>
</dbReference>
<dbReference type="GO" id="GO:0030677">
    <property type="term" value="C:ribonuclease P complex"/>
    <property type="evidence" value="ECO:0007669"/>
    <property type="project" value="TreeGrafter"/>
</dbReference>
<dbReference type="EC" id="3.1.26.5" evidence="7 8"/>
<evidence type="ECO:0000256" key="8">
    <source>
        <dbReference type="NCBIfam" id="TIGR00188"/>
    </source>
</evidence>
<comment type="similarity">
    <text evidence="7">Belongs to the RnpA family.</text>
</comment>
<evidence type="ECO:0000313" key="9">
    <source>
        <dbReference type="EMBL" id="EFR30740.1"/>
    </source>
</evidence>
<gene>
    <name evidence="7 9" type="primary">rnpA</name>
    <name evidence="9" type="ORF">HMPREF9257_0779</name>
</gene>
<dbReference type="eggNOG" id="COG0594">
    <property type="taxonomic scope" value="Bacteria"/>
</dbReference>
<dbReference type="NCBIfam" id="TIGR00188">
    <property type="entry name" value="rnpA"/>
    <property type="match status" value="1"/>
</dbReference>
<reference evidence="9 10" key="1">
    <citation type="submission" date="2010-10" db="EMBL/GenBank/DDBJ databases">
        <authorList>
            <person name="Durkin A.S."/>
            <person name="Madupu R."/>
            <person name="Torralba M."/>
            <person name="Gillis M."/>
            <person name="Methe B."/>
            <person name="Sutton G."/>
            <person name="Nelson K.E."/>
        </authorList>
    </citation>
    <scope>NUCLEOTIDE SEQUENCE [LARGE SCALE GENOMIC DNA]</scope>
    <source>
        <strain evidence="9 10">ACS-139-V-Col8</strain>
    </source>
</reference>
<keyword evidence="2 7" id="KW-0819">tRNA processing</keyword>
<keyword evidence="10" id="KW-1185">Reference proteome</keyword>
<evidence type="ECO:0000256" key="3">
    <source>
        <dbReference type="ARBA" id="ARBA00022722"/>
    </source>
</evidence>
<dbReference type="SUPFAM" id="SSF54211">
    <property type="entry name" value="Ribosomal protein S5 domain 2-like"/>
    <property type="match status" value="1"/>
</dbReference>
<comment type="catalytic activity">
    <reaction evidence="7">
        <text>Endonucleolytic cleavage of RNA, removing 5'-extranucleotides from tRNA precursor.</text>
        <dbReference type="EC" id="3.1.26.5"/>
    </reaction>
</comment>
<keyword evidence="6 7" id="KW-0694">RNA-binding</keyword>
<protein>
    <recommendedName>
        <fullName evidence="7 8">Ribonuclease P protein component</fullName>
        <shortName evidence="7">RNase P protein</shortName>
        <shortName evidence="7">RNaseP protein</shortName>
        <ecNumber evidence="7 8">3.1.26.5</ecNumber>
    </recommendedName>
    <alternativeName>
        <fullName evidence="7">Protein C5</fullName>
    </alternativeName>
</protein>
<comment type="caution">
    <text evidence="9">The sequence shown here is derived from an EMBL/GenBank/DDBJ whole genome shotgun (WGS) entry which is preliminary data.</text>
</comment>
<dbReference type="FunFam" id="3.30.230.10:FF:000021">
    <property type="entry name" value="Ribonuclease P protein component"/>
    <property type="match status" value="1"/>
</dbReference>
<dbReference type="EMBL" id="AENN01000017">
    <property type="protein sequence ID" value="EFR30740.1"/>
    <property type="molecule type" value="Genomic_DNA"/>
</dbReference>
<name>E4KR63_9LACT</name>
<proteinExistence type="inferred from homology"/>
<dbReference type="HAMAP" id="MF_00227">
    <property type="entry name" value="RNase_P"/>
    <property type="match status" value="1"/>
</dbReference>
<evidence type="ECO:0000256" key="6">
    <source>
        <dbReference type="ARBA" id="ARBA00022884"/>
    </source>
</evidence>
<keyword evidence="4 7" id="KW-0255">Endonuclease</keyword>
<dbReference type="AlphaFoldDB" id="E4KR63"/>
<dbReference type="Proteomes" id="UP000005990">
    <property type="component" value="Unassembled WGS sequence"/>
</dbReference>
<keyword evidence="5 7" id="KW-0378">Hydrolase</keyword>
<dbReference type="Gene3D" id="3.30.230.10">
    <property type="match status" value="1"/>
</dbReference>
<evidence type="ECO:0000256" key="4">
    <source>
        <dbReference type="ARBA" id="ARBA00022759"/>
    </source>
</evidence>
<comment type="function">
    <text evidence="1 7">RNaseP catalyzes the removal of the 5'-leader sequence from pre-tRNA to produce the mature 5'-terminus. It can also cleave other RNA substrates such as 4.5S RNA. The protein component plays an auxiliary but essential role in vivo by binding to the 5'-leader sequence and broadening the substrate specificity of the ribozyme.</text>
</comment>
<accession>E4KR63</accession>
<dbReference type="PROSITE" id="PS00648">
    <property type="entry name" value="RIBONUCLEASE_P"/>
    <property type="match status" value="1"/>
</dbReference>
<evidence type="ECO:0000256" key="1">
    <source>
        <dbReference type="ARBA" id="ARBA00002663"/>
    </source>
</evidence>
<organism evidence="9 10">
    <name type="scientific">Eremococcus coleocola ACS-139-V-Col8</name>
    <dbReference type="NCBI Taxonomy" id="908337"/>
    <lineage>
        <taxon>Bacteria</taxon>
        <taxon>Bacillati</taxon>
        <taxon>Bacillota</taxon>
        <taxon>Bacilli</taxon>
        <taxon>Lactobacillales</taxon>
        <taxon>Aerococcaceae</taxon>
        <taxon>Eremococcus</taxon>
    </lineage>
</organism>
<evidence type="ECO:0000256" key="2">
    <source>
        <dbReference type="ARBA" id="ARBA00022694"/>
    </source>
</evidence>
<dbReference type="InterPro" id="IPR020539">
    <property type="entry name" value="RNase_P_CS"/>
</dbReference>
<keyword evidence="3 7" id="KW-0540">Nuclease</keyword>
<evidence type="ECO:0000313" key="10">
    <source>
        <dbReference type="Proteomes" id="UP000005990"/>
    </source>
</evidence>
<dbReference type="Pfam" id="PF00825">
    <property type="entry name" value="Ribonuclease_P"/>
    <property type="match status" value="1"/>
</dbReference>
<dbReference type="GO" id="GO:0000049">
    <property type="term" value="F:tRNA binding"/>
    <property type="evidence" value="ECO:0007669"/>
    <property type="project" value="UniProtKB-UniRule"/>
</dbReference>
<evidence type="ECO:0000256" key="5">
    <source>
        <dbReference type="ARBA" id="ARBA00022801"/>
    </source>
</evidence>
<dbReference type="PANTHER" id="PTHR33992">
    <property type="entry name" value="RIBONUCLEASE P PROTEIN COMPONENT"/>
    <property type="match status" value="1"/>
</dbReference>
<dbReference type="GO" id="GO:0001682">
    <property type="term" value="P:tRNA 5'-leader removal"/>
    <property type="evidence" value="ECO:0007669"/>
    <property type="project" value="UniProtKB-UniRule"/>
</dbReference>
<comment type="subunit">
    <text evidence="7">Consists of a catalytic RNA component (M1 or rnpB) and a protein subunit.</text>
</comment>
<dbReference type="GO" id="GO:0004526">
    <property type="term" value="F:ribonuclease P activity"/>
    <property type="evidence" value="ECO:0007669"/>
    <property type="project" value="UniProtKB-UniRule"/>
</dbReference>
<sequence length="128" mass="14789">MSVKKKYRVKKEKEFQEVFHHGQSIANRQLVLYTYAKPGQSHFRVGLSVGKKMGNAVERNQIKRYLRQALHELEPAIQTDLDILLIARKDICGRSMAEVRKSMIHVMNLAHILDKEILKSIMGGFNEN</sequence>